<evidence type="ECO:0000259" key="5">
    <source>
        <dbReference type="Pfam" id="PF18962"/>
    </source>
</evidence>
<dbReference type="EMBL" id="JAEQBW010000007">
    <property type="protein sequence ID" value="MBK6266414.1"/>
    <property type="molecule type" value="Genomic_DNA"/>
</dbReference>
<protein>
    <submittedName>
        <fullName evidence="6">Endonuclease</fullName>
    </submittedName>
</protein>
<dbReference type="InterPro" id="IPR044925">
    <property type="entry name" value="His-Me_finger_sf"/>
</dbReference>
<dbReference type="InterPro" id="IPR026444">
    <property type="entry name" value="Secre_tail"/>
</dbReference>
<dbReference type="GO" id="GO:0004519">
    <property type="term" value="F:endonuclease activity"/>
    <property type="evidence" value="ECO:0007669"/>
    <property type="project" value="UniProtKB-KW"/>
</dbReference>
<dbReference type="GO" id="GO:0016787">
    <property type="term" value="F:hydrolase activity"/>
    <property type="evidence" value="ECO:0007669"/>
    <property type="project" value="UniProtKB-KW"/>
</dbReference>
<feature type="chain" id="PRO_5037412581" evidence="4">
    <location>
        <begin position="19"/>
        <end position="480"/>
    </location>
</feature>
<dbReference type="Pfam" id="PF18962">
    <property type="entry name" value="Por_Secre_tail"/>
    <property type="match status" value="1"/>
</dbReference>
<name>A0A934X038_9BACT</name>
<dbReference type="Pfam" id="PF04231">
    <property type="entry name" value="Endonuclease_1"/>
    <property type="match status" value="1"/>
</dbReference>
<evidence type="ECO:0000256" key="2">
    <source>
        <dbReference type="ARBA" id="ARBA00022722"/>
    </source>
</evidence>
<feature type="domain" description="Secretion system C-terminal sorting" evidence="5">
    <location>
        <begin position="403"/>
        <end position="468"/>
    </location>
</feature>
<evidence type="ECO:0000313" key="6">
    <source>
        <dbReference type="EMBL" id="MBK6266414.1"/>
    </source>
</evidence>
<keyword evidence="3" id="KW-0378">Hydrolase</keyword>
<evidence type="ECO:0000256" key="1">
    <source>
        <dbReference type="ARBA" id="ARBA00006429"/>
    </source>
</evidence>
<sequence>MKNFIFICSLFYSGFICAQIPSGYYESTADLSGEALKSSLYQIIKGHTEYSYTSSSTDVWDILKEADADPNDPTYVIGIYSGFKMLAAEEYNSGQGWNREHVWAKSRGDFGTSTGAGTDTHHLRAADISTNSARNNRNFDYGDTQYEDMTGGYSGMTDSYTSSTNYVWEPRDAVKGDVARMIFYMATRYEGENGEPDLEIIEEYLEASSKEPFHSRLSVLLEWHEFDPVDENERNRNEIIFGYQRNRNPFIDHPEFVNQIWAGEAPEPCLVANLSYQFSSDSLLFEIEEKEPVSEIKTLSIQASGLLDDLKVIPPGKFEISSMQDFSEVITSEDTLAIQANDGDIQAQVFVRYNIEETPETVIDSIRFTTSCDSTFYVKVAVKILEEEVITAINKKSIRKVMVYPNPIKDHFTINILEGTEIVIYNQTGQVILHTQKLRKAERLIEKMEPGIYYIRAFTKQGDYHQRIVKTTAGSVQSYE</sequence>
<dbReference type="NCBIfam" id="TIGR04183">
    <property type="entry name" value="Por_Secre_tail"/>
    <property type="match status" value="1"/>
</dbReference>
<feature type="signal peptide" evidence="4">
    <location>
        <begin position="1"/>
        <end position="18"/>
    </location>
</feature>
<evidence type="ECO:0000256" key="3">
    <source>
        <dbReference type="ARBA" id="ARBA00022801"/>
    </source>
</evidence>
<comment type="similarity">
    <text evidence="1">Belongs to the EndA/NucM nuclease family.</text>
</comment>
<organism evidence="6 7">
    <name type="scientific">Marivirga aurantiaca</name>
    <dbReference type="NCBI Taxonomy" id="2802615"/>
    <lineage>
        <taxon>Bacteria</taxon>
        <taxon>Pseudomonadati</taxon>
        <taxon>Bacteroidota</taxon>
        <taxon>Cytophagia</taxon>
        <taxon>Cytophagales</taxon>
        <taxon>Marivirgaceae</taxon>
        <taxon>Marivirga</taxon>
    </lineage>
</organism>
<dbReference type="InterPro" id="IPR007346">
    <property type="entry name" value="Endonuclease-I"/>
</dbReference>
<keyword evidence="7" id="KW-1185">Reference proteome</keyword>
<evidence type="ECO:0000256" key="4">
    <source>
        <dbReference type="SAM" id="SignalP"/>
    </source>
</evidence>
<keyword evidence="2" id="KW-0540">Nuclease</keyword>
<reference evidence="6" key="1">
    <citation type="submission" date="2021-01" db="EMBL/GenBank/DDBJ databases">
        <title>Marivirga aurantiaca sp. nov., isolated from intertidal surface sediments.</title>
        <authorList>
            <person name="Zhang M."/>
        </authorList>
    </citation>
    <scope>NUCLEOTIDE SEQUENCE</scope>
    <source>
        <strain evidence="6">S37H4</strain>
    </source>
</reference>
<dbReference type="PANTHER" id="PTHR33607">
    <property type="entry name" value="ENDONUCLEASE-1"/>
    <property type="match status" value="1"/>
</dbReference>
<comment type="caution">
    <text evidence="6">The sequence shown here is derived from an EMBL/GenBank/DDBJ whole genome shotgun (WGS) entry which is preliminary data.</text>
</comment>
<dbReference type="SUPFAM" id="SSF54060">
    <property type="entry name" value="His-Me finger endonucleases"/>
    <property type="match status" value="1"/>
</dbReference>
<gene>
    <name evidence="6" type="ORF">JKA74_15320</name>
</gene>
<dbReference type="Proteomes" id="UP000611723">
    <property type="component" value="Unassembled WGS sequence"/>
</dbReference>
<keyword evidence="4" id="KW-0732">Signal</keyword>
<dbReference type="PANTHER" id="PTHR33607:SF2">
    <property type="entry name" value="ENDONUCLEASE-1"/>
    <property type="match status" value="1"/>
</dbReference>
<evidence type="ECO:0000313" key="7">
    <source>
        <dbReference type="Proteomes" id="UP000611723"/>
    </source>
</evidence>
<keyword evidence="6" id="KW-0255">Endonuclease</keyword>
<dbReference type="RefSeq" id="WP_201432088.1">
    <property type="nucleotide sequence ID" value="NZ_JAEQBW010000007.1"/>
</dbReference>
<accession>A0A934X038</accession>
<dbReference type="AlphaFoldDB" id="A0A934X038"/>
<proteinExistence type="inferred from homology"/>